<evidence type="ECO:0000256" key="6">
    <source>
        <dbReference type="SAM" id="Phobius"/>
    </source>
</evidence>
<accession>A0A7J6WMJ5</accession>
<gene>
    <name evidence="7" type="ORF">FRX31_011820</name>
</gene>
<evidence type="ECO:0000313" key="8">
    <source>
        <dbReference type="Proteomes" id="UP000554482"/>
    </source>
</evidence>
<dbReference type="EMBL" id="JABWDY010013087">
    <property type="protein sequence ID" value="KAF5198594.1"/>
    <property type="molecule type" value="Genomic_DNA"/>
</dbReference>
<protein>
    <submittedName>
        <fullName evidence="7">NRT1/ PTR FAMILY 1.1</fullName>
    </submittedName>
</protein>
<dbReference type="AlphaFoldDB" id="A0A7J6WMJ5"/>
<dbReference type="GO" id="GO:0022857">
    <property type="term" value="F:transmembrane transporter activity"/>
    <property type="evidence" value="ECO:0007669"/>
    <property type="project" value="InterPro"/>
</dbReference>
<dbReference type="Gene3D" id="1.20.1250.20">
    <property type="entry name" value="MFS general substrate transporter like domains"/>
    <property type="match status" value="1"/>
</dbReference>
<dbReference type="CDD" id="cd17416">
    <property type="entry name" value="MFS_NPF1_2"/>
    <property type="match status" value="1"/>
</dbReference>
<feature type="transmembrane region" description="Helical" evidence="6">
    <location>
        <begin position="534"/>
        <end position="558"/>
    </location>
</feature>
<feature type="transmembrane region" description="Helical" evidence="6">
    <location>
        <begin position="185"/>
        <end position="205"/>
    </location>
</feature>
<comment type="subcellular location">
    <subcellularLocation>
        <location evidence="1">Membrane</location>
        <topology evidence="1">Multi-pass membrane protein</topology>
    </subcellularLocation>
</comment>
<comment type="caution">
    <text evidence="7">The sequence shown here is derived from an EMBL/GenBank/DDBJ whole genome shotgun (WGS) entry which is preliminary data.</text>
</comment>
<proteinExistence type="inferred from homology"/>
<feature type="transmembrane region" description="Helical" evidence="6">
    <location>
        <begin position="99"/>
        <end position="118"/>
    </location>
</feature>
<feature type="transmembrane region" description="Helical" evidence="6">
    <location>
        <begin position="409"/>
        <end position="426"/>
    </location>
</feature>
<dbReference type="OrthoDB" id="8904098at2759"/>
<feature type="transmembrane region" description="Helical" evidence="6">
    <location>
        <begin position="328"/>
        <end position="350"/>
    </location>
</feature>
<evidence type="ECO:0000256" key="3">
    <source>
        <dbReference type="ARBA" id="ARBA00022692"/>
    </source>
</evidence>
<dbReference type="InterPro" id="IPR000109">
    <property type="entry name" value="POT_fam"/>
</dbReference>
<dbReference type="SUPFAM" id="SSF103473">
    <property type="entry name" value="MFS general substrate transporter"/>
    <property type="match status" value="1"/>
</dbReference>
<keyword evidence="5 6" id="KW-0472">Membrane</keyword>
<evidence type="ECO:0000256" key="4">
    <source>
        <dbReference type="ARBA" id="ARBA00022989"/>
    </source>
</evidence>
<feature type="transmembrane region" description="Helical" evidence="6">
    <location>
        <begin position="73"/>
        <end position="92"/>
    </location>
</feature>
<feature type="transmembrane region" description="Helical" evidence="6">
    <location>
        <begin position="487"/>
        <end position="507"/>
    </location>
</feature>
<keyword evidence="8" id="KW-1185">Reference proteome</keyword>
<reference evidence="7 8" key="1">
    <citation type="submission" date="2020-06" db="EMBL/GenBank/DDBJ databases">
        <title>Transcriptomic and genomic resources for Thalictrum thalictroides and T. hernandezii: Facilitating candidate gene discovery in an emerging model plant lineage.</title>
        <authorList>
            <person name="Arias T."/>
            <person name="Riano-Pachon D.M."/>
            <person name="Di Stilio V.S."/>
        </authorList>
    </citation>
    <scope>NUCLEOTIDE SEQUENCE [LARGE SCALE GENOMIC DNA]</scope>
    <source>
        <strain evidence="8">cv. WT478/WT964</strain>
        <tissue evidence="7">Leaves</tissue>
    </source>
</reference>
<evidence type="ECO:0000256" key="5">
    <source>
        <dbReference type="ARBA" id="ARBA00023136"/>
    </source>
</evidence>
<feature type="transmembrane region" description="Helical" evidence="6">
    <location>
        <begin position="217"/>
        <end position="237"/>
    </location>
</feature>
<sequence length="579" mass="63579">MEGIVVEEKMEVFSIENKTTCNVPSKPKGGLVTMPFIIANESLEKVVSMGLHSNMIFYLMKGYHMSNANGTSILQLWSALSNFLPVLGAFLSDSYFGRFQVVVFGSVSSFLGVILLWLTTMIPQAKPPASEEPNSSQLALLFSSFLLMSIGAGGVRPCSIAFGADQFITNKDNPNNERILQTYFNWYYASVGLSFVIAVTVLVYIQDHFGWKWGFGIPVILMSLSILTFFLGSHLYVKVNANKSLFTGLVQVIAVTFKNRSLPYPANCKYHCSKGSDIVLPSQNLRLLNKACVIMDPENDINPDGSTSKPWNLCTVEQVQALKSLIRILPIWSTGIISYLIFTMISFGALQAKSMDRHLTSNFQIPPASYGVFGILTITIWASTYDRLVVPLLAKFTGNPRGITNQARMGIGLLLTAVAMVLGALVENIRRSKAIAEGLADKNGGIVGMSAFWLVPQHCAIGLAEAFQAVGQIEFFYSQLPKNMASLAMALCALNNAVAGLLGSFLVKTVDRITKHGGKQSWVASNPNKGHFDYFYLLVAILCAANFLYYLLCCWAYGFSDEVKRSTSDDQEDISPSRD</sequence>
<comment type="similarity">
    <text evidence="2">Belongs to the major facilitator superfamily. Proton-dependent oligopeptide transporter (POT/PTR) (TC 2.A.17) family.</text>
</comment>
<evidence type="ECO:0000313" key="7">
    <source>
        <dbReference type="EMBL" id="KAF5198594.1"/>
    </source>
</evidence>
<dbReference type="InterPro" id="IPR036259">
    <property type="entry name" value="MFS_trans_sf"/>
</dbReference>
<dbReference type="PANTHER" id="PTHR11654">
    <property type="entry name" value="OLIGOPEPTIDE TRANSPORTER-RELATED"/>
    <property type="match status" value="1"/>
</dbReference>
<dbReference type="Pfam" id="PF00854">
    <property type="entry name" value="PTR2"/>
    <property type="match status" value="1"/>
</dbReference>
<feature type="transmembrane region" description="Helical" evidence="6">
    <location>
        <begin position="138"/>
        <end position="164"/>
    </location>
</feature>
<dbReference type="GO" id="GO:0016020">
    <property type="term" value="C:membrane"/>
    <property type="evidence" value="ECO:0007669"/>
    <property type="project" value="UniProtKB-SubCell"/>
</dbReference>
<evidence type="ECO:0000256" key="2">
    <source>
        <dbReference type="ARBA" id="ARBA00005982"/>
    </source>
</evidence>
<name>A0A7J6WMJ5_THATH</name>
<keyword evidence="3 6" id="KW-0812">Transmembrane</keyword>
<evidence type="ECO:0000256" key="1">
    <source>
        <dbReference type="ARBA" id="ARBA00004141"/>
    </source>
</evidence>
<feature type="transmembrane region" description="Helical" evidence="6">
    <location>
        <begin position="370"/>
        <end position="388"/>
    </location>
</feature>
<organism evidence="7 8">
    <name type="scientific">Thalictrum thalictroides</name>
    <name type="common">Rue-anemone</name>
    <name type="synonym">Anemone thalictroides</name>
    <dbReference type="NCBI Taxonomy" id="46969"/>
    <lineage>
        <taxon>Eukaryota</taxon>
        <taxon>Viridiplantae</taxon>
        <taxon>Streptophyta</taxon>
        <taxon>Embryophyta</taxon>
        <taxon>Tracheophyta</taxon>
        <taxon>Spermatophyta</taxon>
        <taxon>Magnoliopsida</taxon>
        <taxon>Ranunculales</taxon>
        <taxon>Ranunculaceae</taxon>
        <taxon>Thalictroideae</taxon>
        <taxon>Thalictrum</taxon>
    </lineage>
</organism>
<keyword evidence="4 6" id="KW-1133">Transmembrane helix</keyword>
<dbReference type="Proteomes" id="UP000554482">
    <property type="component" value="Unassembled WGS sequence"/>
</dbReference>